<dbReference type="AlphaFoldDB" id="A0A2P6U0H5"/>
<dbReference type="EMBL" id="LHPG02000003">
    <property type="protein sequence ID" value="PRW59815.1"/>
    <property type="molecule type" value="Genomic_DNA"/>
</dbReference>
<evidence type="ECO:0000313" key="3">
    <source>
        <dbReference type="Proteomes" id="UP000239899"/>
    </source>
</evidence>
<keyword evidence="1" id="KW-0812">Transmembrane</keyword>
<evidence type="ECO:0000256" key="1">
    <source>
        <dbReference type="SAM" id="Phobius"/>
    </source>
</evidence>
<organism evidence="2 3">
    <name type="scientific">Chlorella sorokiniana</name>
    <name type="common">Freshwater green alga</name>
    <dbReference type="NCBI Taxonomy" id="3076"/>
    <lineage>
        <taxon>Eukaryota</taxon>
        <taxon>Viridiplantae</taxon>
        <taxon>Chlorophyta</taxon>
        <taxon>core chlorophytes</taxon>
        <taxon>Trebouxiophyceae</taxon>
        <taxon>Chlorellales</taxon>
        <taxon>Chlorellaceae</taxon>
        <taxon>Chlorella clade</taxon>
        <taxon>Chlorella</taxon>
    </lineage>
</organism>
<dbReference type="Proteomes" id="UP000239899">
    <property type="component" value="Unassembled WGS sequence"/>
</dbReference>
<protein>
    <submittedName>
        <fullName evidence="2">Uncharacterized protein</fullName>
    </submittedName>
</protein>
<keyword evidence="1" id="KW-0472">Membrane</keyword>
<keyword evidence="1" id="KW-1133">Transmembrane helix</keyword>
<proteinExistence type="predicted"/>
<keyword evidence="3" id="KW-1185">Reference proteome</keyword>
<comment type="caution">
    <text evidence="2">The sequence shown here is derived from an EMBL/GenBank/DDBJ whole genome shotgun (WGS) entry which is preliminary data.</text>
</comment>
<gene>
    <name evidence="2" type="ORF">C2E21_1387</name>
</gene>
<sequence>MTWGWYMLEPWEVALWMSLLALIFYAVVAACFINPKSICNTTLVALRNSLAAQGAKLLSFTR</sequence>
<evidence type="ECO:0000313" key="2">
    <source>
        <dbReference type="EMBL" id="PRW59815.1"/>
    </source>
</evidence>
<name>A0A2P6U0H5_CHLSO</name>
<feature type="transmembrane region" description="Helical" evidence="1">
    <location>
        <begin position="13"/>
        <end position="33"/>
    </location>
</feature>
<reference evidence="2 3" key="1">
    <citation type="journal article" date="2018" name="Plant J.">
        <title>Genome sequences of Chlorella sorokiniana UTEX 1602 and Micractinium conductrix SAG 241.80: implications to maltose excretion by a green alga.</title>
        <authorList>
            <person name="Arriola M.B."/>
            <person name="Velmurugan N."/>
            <person name="Zhang Y."/>
            <person name="Plunkett M.H."/>
            <person name="Hondzo H."/>
            <person name="Barney B.M."/>
        </authorList>
    </citation>
    <scope>NUCLEOTIDE SEQUENCE [LARGE SCALE GENOMIC DNA]</scope>
    <source>
        <strain evidence="3">UTEX 1602</strain>
    </source>
</reference>
<accession>A0A2P6U0H5</accession>